<dbReference type="PANTHER" id="PTHR30027:SF3">
    <property type="entry name" value="16S RRNA (URACIL(1498)-N(3))-METHYLTRANSFERASE"/>
    <property type="match status" value="1"/>
</dbReference>
<dbReference type="OrthoDB" id="9808126at2"/>
<protein>
    <recommendedName>
        <fullName evidence="4 12">Ribosomal RNA small subunit methyltransferase E</fullName>
        <ecNumber evidence="3 12">2.1.1.193</ecNumber>
    </recommendedName>
</protein>
<dbReference type="Pfam" id="PF20260">
    <property type="entry name" value="PUA_4"/>
    <property type="match status" value="1"/>
</dbReference>
<dbReference type="AlphaFoldDB" id="A0A1H1M4I2"/>
<evidence type="ECO:0000256" key="8">
    <source>
        <dbReference type="ARBA" id="ARBA00022679"/>
    </source>
</evidence>
<keyword evidence="9 12" id="KW-0949">S-adenosyl-L-methionine</keyword>
<evidence type="ECO:0000256" key="1">
    <source>
        <dbReference type="ARBA" id="ARBA00004496"/>
    </source>
</evidence>
<proteinExistence type="inferred from homology"/>
<name>A0A1H1M4I2_9ACTN</name>
<accession>A0A1H1M4I2</accession>
<dbReference type="GO" id="GO:0005737">
    <property type="term" value="C:cytoplasm"/>
    <property type="evidence" value="ECO:0007669"/>
    <property type="project" value="UniProtKB-SubCell"/>
</dbReference>
<dbReference type="InterPro" id="IPR046887">
    <property type="entry name" value="RsmE_PUA-like"/>
</dbReference>
<evidence type="ECO:0000256" key="9">
    <source>
        <dbReference type="ARBA" id="ARBA00022691"/>
    </source>
</evidence>
<dbReference type="Gene3D" id="2.40.240.20">
    <property type="entry name" value="Hypothetical PUA domain-like, domain 1"/>
    <property type="match status" value="1"/>
</dbReference>
<dbReference type="GO" id="GO:0070042">
    <property type="term" value="F:rRNA (uridine-N3-)-methyltransferase activity"/>
    <property type="evidence" value="ECO:0007669"/>
    <property type="project" value="TreeGrafter"/>
</dbReference>
<dbReference type="InterPro" id="IPR029026">
    <property type="entry name" value="tRNA_m1G_MTases_N"/>
</dbReference>
<evidence type="ECO:0000256" key="2">
    <source>
        <dbReference type="ARBA" id="ARBA00005528"/>
    </source>
</evidence>
<dbReference type="Proteomes" id="UP000198859">
    <property type="component" value="Chromosome I"/>
</dbReference>
<keyword evidence="8 12" id="KW-0808">Transferase</keyword>
<dbReference type="InterPro" id="IPR006700">
    <property type="entry name" value="RsmE"/>
</dbReference>
<comment type="catalytic activity">
    <reaction evidence="11 12">
        <text>uridine(1498) in 16S rRNA + S-adenosyl-L-methionine = N(3)-methyluridine(1498) in 16S rRNA + S-adenosyl-L-homocysteine + H(+)</text>
        <dbReference type="Rhea" id="RHEA:42920"/>
        <dbReference type="Rhea" id="RHEA-COMP:10283"/>
        <dbReference type="Rhea" id="RHEA-COMP:10284"/>
        <dbReference type="ChEBI" id="CHEBI:15378"/>
        <dbReference type="ChEBI" id="CHEBI:57856"/>
        <dbReference type="ChEBI" id="CHEBI:59789"/>
        <dbReference type="ChEBI" id="CHEBI:65315"/>
        <dbReference type="ChEBI" id="CHEBI:74502"/>
        <dbReference type="EC" id="2.1.1.193"/>
    </reaction>
</comment>
<keyword evidence="6 12" id="KW-0698">rRNA processing</keyword>
<evidence type="ECO:0000256" key="7">
    <source>
        <dbReference type="ARBA" id="ARBA00022603"/>
    </source>
</evidence>
<evidence type="ECO:0000259" key="13">
    <source>
        <dbReference type="Pfam" id="PF04452"/>
    </source>
</evidence>
<reference evidence="16" key="1">
    <citation type="submission" date="2016-10" db="EMBL/GenBank/DDBJ databases">
        <authorList>
            <person name="Varghese N."/>
            <person name="Submissions S."/>
        </authorList>
    </citation>
    <scope>NUCLEOTIDE SEQUENCE [LARGE SCALE GENOMIC DNA]</scope>
    <source>
        <strain evidence="16">DSM 22127</strain>
    </source>
</reference>
<dbReference type="Gene3D" id="3.40.1280.10">
    <property type="match status" value="1"/>
</dbReference>
<dbReference type="FunFam" id="3.40.1280.10:FF:000023">
    <property type="entry name" value="Ribosomal RNA small subunit methyltransferase E"/>
    <property type="match status" value="1"/>
</dbReference>
<organism evidence="15 16">
    <name type="scientific">Nocardioides scoriae</name>
    <dbReference type="NCBI Taxonomy" id="642780"/>
    <lineage>
        <taxon>Bacteria</taxon>
        <taxon>Bacillati</taxon>
        <taxon>Actinomycetota</taxon>
        <taxon>Actinomycetes</taxon>
        <taxon>Propionibacteriales</taxon>
        <taxon>Nocardioidaceae</taxon>
        <taxon>Nocardioides</taxon>
    </lineage>
</organism>
<evidence type="ECO:0000259" key="14">
    <source>
        <dbReference type="Pfam" id="PF20260"/>
    </source>
</evidence>
<feature type="domain" description="Ribosomal RNA small subunit methyltransferase E PUA-like" evidence="14">
    <location>
        <begin position="22"/>
        <end position="67"/>
    </location>
</feature>
<dbReference type="SUPFAM" id="SSF75217">
    <property type="entry name" value="alpha/beta knot"/>
    <property type="match status" value="1"/>
</dbReference>
<feature type="domain" description="Ribosomal RNA small subunit methyltransferase E methyltransferase" evidence="13">
    <location>
        <begin position="78"/>
        <end position="235"/>
    </location>
</feature>
<dbReference type="NCBIfam" id="NF008693">
    <property type="entry name" value="PRK11713.2-3"/>
    <property type="match status" value="1"/>
</dbReference>
<comment type="similarity">
    <text evidence="2 12">Belongs to the RNA methyltransferase RsmE family.</text>
</comment>
<dbReference type="EC" id="2.1.1.193" evidence="3 12"/>
<dbReference type="STRING" id="642780.SAMN04488570_0445"/>
<dbReference type="RefSeq" id="WP_091725516.1">
    <property type="nucleotide sequence ID" value="NZ_LT629757.1"/>
</dbReference>
<dbReference type="NCBIfam" id="TIGR00046">
    <property type="entry name" value="RsmE family RNA methyltransferase"/>
    <property type="match status" value="1"/>
</dbReference>
<gene>
    <name evidence="15" type="ORF">SAMN04488570_0445</name>
</gene>
<keyword evidence="5 12" id="KW-0963">Cytoplasm</keyword>
<dbReference type="EMBL" id="LT629757">
    <property type="protein sequence ID" value="SDR80909.1"/>
    <property type="molecule type" value="Genomic_DNA"/>
</dbReference>
<evidence type="ECO:0000256" key="6">
    <source>
        <dbReference type="ARBA" id="ARBA00022552"/>
    </source>
</evidence>
<dbReference type="GO" id="GO:0070475">
    <property type="term" value="P:rRNA base methylation"/>
    <property type="evidence" value="ECO:0007669"/>
    <property type="project" value="TreeGrafter"/>
</dbReference>
<dbReference type="SUPFAM" id="SSF88697">
    <property type="entry name" value="PUA domain-like"/>
    <property type="match status" value="1"/>
</dbReference>
<dbReference type="PIRSF" id="PIRSF015601">
    <property type="entry name" value="MTase_slr0722"/>
    <property type="match status" value="1"/>
</dbReference>
<evidence type="ECO:0000313" key="15">
    <source>
        <dbReference type="EMBL" id="SDR80909.1"/>
    </source>
</evidence>
<comment type="function">
    <text evidence="10 12">Specifically methylates the N3 position of the uracil ring of uridine 1498 (m3U1498) in 16S rRNA. Acts on the fully assembled 30S ribosomal subunit.</text>
</comment>
<dbReference type="CDD" id="cd18084">
    <property type="entry name" value="RsmE-like"/>
    <property type="match status" value="1"/>
</dbReference>
<comment type="subcellular location">
    <subcellularLocation>
        <location evidence="1 12">Cytoplasm</location>
    </subcellularLocation>
</comment>
<evidence type="ECO:0000256" key="5">
    <source>
        <dbReference type="ARBA" id="ARBA00022490"/>
    </source>
</evidence>
<evidence type="ECO:0000256" key="10">
    <source>
        <dbReference type="ARBA" id="ARBA00025699"/>
    </source>
</evidence>
<evidence type="ECO:0000313" key="16">
    <source>
        <dbReference type="Proteomes" id="UP000198859"/>
    </source>
</evidence>
<dbReference type="PANTHER" id="PTHR30027">
    <property type="entry name" value="RIBOSOMAL RNA SMALL SUBUNIT METHYLTRANSFERASE E"/>
    <property type="match status" value="1"/>
</dbReference>
<evidence type="ECO:0000256" key="12">
    <source>
        <dbReference type="PIRNR" id="PIRNR015601"/>
    </source>
</evidence>
<evidence type="ECO:0000256" key="11">
    <source>
        <dbReference type="ARBA" id="ARBA00047944"/>
    </source>
</evidence>
<sequence>MSLAVFLGPVTDARVGDVVVVEGDEARHAVVVRRTAVGEQVVLADGAGTAATCTVTATTKSTLTATVDDVRRSDRPTPTVTVVQAIPKGERAELAVEVLTEIGTDRIVPWAAARCVGVWRGERAAKSLAKWRATARESAKQSRRAWLPEVTEMATTAEVADLLAGVDLAVVLHEAATDSLADLPVAEATSIAVVVGPEGGLTDDELAALAPAHVVRTGDPVLRTSTAGVAAVAALLSRTSRWG</sequence>
<dbReference type="InterPro" id="IPR046886">
    <property type="entry name" value="RsmE_MTase_dom"/>
</dbReference>
<dbReference type="Pfam" id="PF04452">
    <property type="entry name" value="Methyltrans_RNA"/>
    <property type="match status" value="1"/>
</dbReference>
<evidence type="ECO:0000256" key="4">
    <source>
        <dbReference type="ARBA" id="ARBA00013673"/>
    </source>
</evidence>
<keyword evidence="7 12" id="KW-0489">Methyltransferase</keyword>
<dbReference type="InterPro" id="IPR015947">
    <property type="entry name" value="PUA-like_sf"/>
</dbReference>
<dbReference type="InterPro" id="IPR029028">
    <property type="entry name" value="Alpha/beta_knot_MTases"/>
</dbReference>
<evidence type="ECO:0000256" key="3">
    <source>
        <dbReference type="ARBA" id="ARBA00012328"/>
    </source>
</evidence>
<keyword evidence="16" id="KW-1185">Reference proteome</keyword>